<dbReference type="Gene3D" id="3.40.50.150">
    <property type="entry name" value="Vaccinia Virus protein VP39"/>
    <property type="match status" value="1"/>
</dbReference>
<dbReference type="CDD" id="cd16434">
    <property type="entry name" value="CheB-CheR_fusion"/>
    <property type="match status" value="1"/>
</dbReference>
<dbReference type="CDD" id="cd00130">
    <property type="entry name" value="PAS"/>
    <property type="match status" value="1"/>
</dbReference>
<gene>
    <name evidence="11" type="ORF">TPSD3_09240</name>
</gene>
<dbReference type="InterPro" id="IPR013656">
    <property type="entry name" value="PAS_4"/>
</dbReference>
<dbReference type="SMART" id="SM00138">
    <property type="entry name" value="MeTrc"/>
    <property type="match status" value="1"/>
</dbReference>
<keyword evidence="6" id="KW-0145">Chemotaxis</keyword>
<name>A0A251X962_9GAMM</name>
<dbReference type="InterPro" id="IPR000014">
    <property type="entry name" value="PAS"/>
</dbReference>
<dbReference type="InterPro" id="IPR000673">
    <property type="entry name" value="Sig_transdc_resp-reg_Me-estase"/>
</dbReference>
<keyword evidence="6" id="KW-0378">Hydrolase</keyword>
<evidence type="ECO:0000256" key="4">
    <source>
        <dbReference type="ARBA" id="ARBA00022679"/>
    </source>
</evidence>
<dbReference type="RefSeq" id="WP_086488256.1">
    <property type="nucleotide sequence ID" value="NZ_MSLT01000012.1"/>
</dbReference>
<dbReference type="PROSITE" id="PS50122">
    <property type="entry name" value="CHEB"/>
    <property type="match status" value="1"/>
</dbReference>
<evidence type="ECO:0000256" key="1">
    <source>
        <dbReference type="ARBA" id="ARBA00001541"/>
    </source>
</evidence>
<dbReference type="PROSITE" id="PS50112">
    <property type="entry name" value="PAS"/>
    <property type="match status" value="1"/>
</dbReference>
<accession>A0A251X962</accession>
<evidence type="ECO:0000259" key="9">
    <source>
        <dbReference type="PROSITE" id="PS50122"/>
    </source>
</evidence>
<dbReference type="Pfam" id="PF13596">
    <property type="entry name" value="PAS_10"/>
    <property type="match status" value="1"/>
</dbReference>
<dbReference type="GO" id="GO:0006355">
    <property type="term" value="P:regulation of DNA-templated transcription"/>
    <property type="evidence" value="ECO:0007669"/>
    <property type="project" value="InterPro"/>
</dbReference>
<feature type="domain" description="CheR-type methyltransferase" evidence="10">
    <location>
        <begin position="219"/>
        <end position="462"/>
    </location>
</feature>
<dbReference type="Gene3D" id="3.40.50.180">
    <property type="entry name" value="Methylesterase CheB, C-terminal domain"/>
    <property type="match status" value="1"/>
</dbReference>
<reference evidence="11 12" key="1">
    <citation type="submission" date="2016-12" db="EMBL/GenBank/DDBJ databases">
        <title>Thioflexothrix psekupsii D3 genome sequencing and assembly.</title>
        <authorList>
            <person name="Fomenkov A."/>
            <person name="Vincze T."/>
            <person name="Grabovich M."/>
            <person name="Anton B.P."/>
            <person name="Dubinina G."/>
            <person name="Orlova M."/>
            <person name="Belousova E."/>
            <person name="Roberts R.J."/>
        </authorList>
    </citation>
    <scope>NUCLEOTIDE SEQUENCE [LARGE SCALE GENOMIC DNA]</scope>
    <source>
        <strain evidence="11">D3</strain>
    </source>
</reference>
<proteinExistence type="predicted"/>
<dbReference type="Gene3D" id="3.30.450.20">
    <property type="entry name" value="PAS domain"/>
    <property type="match status" value="3"/>
</dbReference>
<feature type="coiled-coil region" evidence="7">
    <location>
        <begin position="668"/>
        <end position="730"/>
    </location>
</feature>
<dbReference type="SMART" id="SM00091">
    <property type="entry name" value="PAS"/>
    <property type="match status" value="3"/>
</dbReference>
<keyword evidence="3" id="KW-0489">Methyltransferase</keyword>
<keyword evidence="12" id="KW-1185">Reference proteome</keyword>
<dbReference type="SUPFAM" id="SSF52738">
    <property type="entry name" value="Methylesterase CheB, C-terminal domain"/>
    <property type="match status" value="1"/>
</dbReference>
<dbReference type="InterPro" id="IPR000780">
    <property type="entry name" value="CheR_MeTrfase"/>
</dbReference>
<dbReference type="OrthoDB" id="9816309at2"/>
<evidence type="ECO:0000259" key="8">
    <source>
        <dbReference type="PROSITE" id="PS50112"/>
    </source>
</evidence>
<dbReference type="InterPro" id="IPR013767">
    <property type="entry name" value="PAS_fold"/>
</dbReference>
<dbReference type="GO" id="GO:0000156">
    <property type="term" value="F:phosphorelay response regulator activity"/>
    <property type="evidence" value="ECO:0007669"/>
    <property type="project" value="InterPro"/>
</dbReference>
<dbReference type="InterPro" id="IPR036804">
    <property type="entry name" value="CheR_N_sf"/>
</dbReference>
<dbReference type="Pfam" id="PF01739">
    <property type="entry name" value="CheR"/>
    <property type="match status" value="1"/>
</dbReference>
<dbReference type="Gene3D" id="1.10.155.10">
    <property type="entry name" value="Chemotaxis receptor methyltransferase CheR, N-terminal domain"/>
    <property type="match status" value="1"/>
</dbReference>
<feature type="active site" evidence="6">
    <location>
        <position position="28"/>
    </location>
</feature>
<evidence type="ECO:0000313" key="11">
    <source>
        <dbReference type="EMBL" id="OUD14475.1"/>
    </source>
</evidence>
<dbReference type="InterPro" id="IPR029063">
    <property type="entry name" value="SAM-dependent_MTases_sf"/>
</dbReference>
<dbReference type="AlphaFoldDB" id="A0A251X962"/>
<dbReference type="CDD" id="cd14686">
    <property type="entry name" value="bZIP"/>
    <property type="match status" value="1"/>
</dbReference>
<dbReference type="InterPro" id="IPR050903">
    <property type="entry name" value="Bact_Chemotaxis_MeTrfase"/>
</dbReference>
<evidence type="ECO:0000256" key="7">
    <source>
        <dbReference type="SAM" id="Coils"/>
    </source>
</evidence>
<keyword evidence="5" id="KW-0949">S-adenosyl-L-methionine</keyword>
<dbReference type="Proteomes" id="UP000194798">
    <property type="component" value="Unassembled WGS sequence"/>
</dbReference>
<dbReference type="GO" id="GO:0008984">
    <property type="term" value="F:protein-glutamate methylesterase activity"/>
    <property type="evidence" value="ECO:0007669"/>
    <property type="project" value="InterPro"/>
</dbReference>
<evidence type="ECO:0000256" key="6">
    <source>
        <dbReference type="PROSITE-ProRule" id="PRU00050"/>
    </source>
</evidence>
<evidence type="ECO:0000256" key="3">
    <source>
        <dbReference type="ARBA" id="ARBA00022603"/>
    </source>
</evidence>
<organism evidence="11 12">
    <name type="scientific">Thioflexithrix psekupsensis</name>
    <dbReference type="NCBI Taxonomy" id="1570016"/>
    <lineage>
        <taxon>Bacteria</taxon>
        <taxon>Pseudomonadati</taxon>
        <taxon>Pseudomonadota</taxon>
        <taxon>Gammaproteobacteria</taxon>
        <taxon>Thiotrichales</taxon>
        <taxon>Thioflexithrix</taxon>
    </lineage>
</organism>
<evidence type="ECO:0000313" key="12">
    <source>
        <dbReference type="Proteomes" id="UP000194798"/>
    </source>
</evidence>
<evidence type="ECO:0000256" key="2">
    <source>
        <dbReference type="ARBA" id="ARBA00012534"/>
    </source>
</evidence>
<protein>
    <recommendedName>
        <fullName evidence="2">protein-glutamate O-methyltransferase</fullName>
        <ecNumber evidence="2">2.1.1.80</ecNumber>
    </recommendedName>
</protein>
<dbReference type="InterPro" id="IPR022642">
    <property type="entry name" value="CheR_C"/>
</dbReference>
<evidence type="ECO:0000259" key="10">
    <source>
        <dbReference type="PROSITE" id="PS50123"/>
    </source>
</evidence>
<feature type="domain" description="PAS" evidence="8">
    <location>
        <begin position="858"/>
        <end position="928"/>
    </location>
</feature>
<dbReference type="NCBIfam" id="TIGR00229">
    <property type="entry name" value="sensory_box"/>
    <property type="match status" value="1"/>
</dbReference>
<dbReference type="EC" id="2.1.1.80" evidence="2"/>
<dbReference type="GO" id="GO:0032259">
    <property type="term" value="P:methylation"/>
    <property type="evidence" value="ECO:0007669"/>
    <property type="project" value="UniProtKB-KW"/>
</dbReference>
<dbReference type="SUPFAM" id="SSF53335">
    <property type="entry name" value="S-adenosyl-L-methionine-dependent methyltransferases"/>
    <property type="match status" value="1"/>
</dbReference>
<dbReference type="Pfam" id="PF01339">
    <property type="entry name" value="CheB_methylest"/>
    <property type="match status" value="1"/>
</dbReference>
<evidence type="ECO:0000256" key="5">
    <source>
        <dbReference type="ARBA" id="ARBA00022691"/>
    </source>
</evidence>
<keyword evidence="7" id="KW-0175">Coiled coil</keyword>
<dbReference type="PANTHER" id="PTHR24422">
    <property type="entry name" value="CHEMOTAXIS PROTEIN METHYLTRANSFERASE"/>
    <property type="match status" value="1"/>
</dbReference>
<feature type="active site" evidence="6">
    <location>
        <position position="147"/>
    </location>
</feature>
<dbReference type="GO" id="GO:0005737">
    <property type="term" value="C:cytoplasm"/>
    <property type="evidence" value="ECO:0007669"/>
    <property type="project" value="InterPro"/>
</dbReference>
<sequence>MVTPIISPDSNSPQTTPSPFYIVGIGASAGGLEALERFFDNMPANNGMAFVVVQHLSPDYRSMMVEILSKRTPMKVIEATEGIEVKPNQIYLIPRNKNMTIYHRNLYLSDKDQTRGLNLPIDIFFHSLAQDLGPYAVGIVLSGTGSDGTRGIRAIKELEGMVMVQENSSAKFDGMPNSAIATGLADYILPPDKMPTELCKFIQHPYVALKSEVDKFTDDDTLGKIMAILRTETGVDFSGYKINSVQRRIQRRMSINQLEQAKDYVRFLQRSQQEVQLLYKELLIGVTKFFRDPEAFESLKRIVLPRIIQEKSPYDSIRIWVPACSTGEEAYSIAMMFAEYLEAQDQLLNVKIFATDIDKNAISYASSGLYPESIVADVSMERLQHFFIKKENKYQVNTRLRQMVIFARHNLLTDPPFAKMDLVSCRNLLIYIKPEVQERLLTFFHFSLKHQGFLFLGNSESIGENTYLFSSLDNHHRIYQYKAGYKLPLPSTTRDHPSQSIPRERRNDLLMLHENKPSYPSYPNSQVLSQKRLAEMILTSLSERYIPTCIIVNEENEVVHTLGPVEEFLRVPRGEMNFNLSRMLQVEYASVLRTAIHNVLQHKKELIYDFSSLDIRENKSKIIKSHVFPLFPETIEPQLIAITFESQENFNIEAYKKVDVNADFTQHVNDLEKELQYTRENLQAAIEELETSNEELQATNEELLAANEELQSTNEELQSVNEELVTVNSEYQYKIEELVDVNNDINNLLSGSHVGILFLDADLRIKRFTPNITNELYLMEFDIGRPIQHISHNLKYDNFISEIKMVIRKQEKYEREIESKSNRWYTVRLMPYLTTENQVQGVMITLSDITEQRKERQSQLFLAAIAAALDDAIIGQNLDGLIISWNQAASKIFGYAPDDVLNQPIDILVPHELRKENDALSKKAFSGEITKQFNTVRLGRNGHLVSVKIDILPIADENKIYIGCSWIIRAPQTQLLTTQKNNSEADHQLAYQLLENSVAAVLVVSPEGVISFVNQQAEEIFEKPKEALIDSHYEQLPWVVSEGTDDSLEKSADVSELLNDPQPFYNQHRLLLCQNKKILHLRVNGAPLLDKNGKIYSIIFSLVECAEKKP</sequence>
<dbReference type="PROSITE" id="PS50123">
    <property type="entry name" value="CHER"/>
    <property type="match status" value="1"/>
</dbReference>
<dbReference type="InterPro" id="IPR035965">
    <property type="entry name" value="PAS-like_dom_sf"/>
</dbReference>
<dbReference type="GO" id="GO:0006935">
    <property type="term" value="P:chemotaxis"/>
    <property type="evidence" value="ECO:0007669"/>
    <property type="project" value="UniProtKB-UniRule"/>
</dbReference>
<keyword evidence="4" id="KW-0808">Transferase</keyword>
<dbReference type="Pfam" id="PF00989">
    <property type="entry name" value="PAS"/>
    <property type="match status" value="1"/>
</dbReference>
<comment type="caution">
    <text evidence="11">The sequence shown here is derived from an EMBL/GenBank/DDBJ whole genome shotgun (WGS) entry which is preliminary data.</text>
</comment>
<comment type="catalytic activity">
    <reaction evidence="1">
        <text>L-glutamyl-[protein] + S-adenosyl-L-methionine = [protein]-L-glutamate 5-O-methyl ester + S-adenosyl-L-homocysteine</text>
        <dbReference type="Rhea" id="RHEA:24452"/>
        <dbReference type="Rhea" id="RHEA-COMP:10208"/>
        <dbReference type="Rhea" id="RHEA-COMP:10311"/>
        <dbReference type="ChEBI" id="CHEBI:29973"/>
        <dbReference type="ChEBI" id="CHEBI:57856"/>
        <dbReference type="ChEBI" id="CHEBI:59789"/>
        <dbReference type="ChEBI" id="CHEBI:82795"/>
        <dbReference type="EC" id="2.1.1.80"/>
    </reaction>
</comment>
<dbReference type="PRINTS" id="PR00996">
    <property type="entry name" value="CHERMTFRASE"/>
</dbReference>
<dbReference type="Pfam" id="PF03705">
    <property type="entry name" value="CheR_N"/>
    <property type="match status" value="1"/>
</dbReference>
<dbReference type="InterPro" id="IPR035909">
    <property type="entry name" value="CheB_C"/>
</dbReference>
<feature type="domain" description="CheB-type methylesterase" evidence="9">
    <location>
        <begin position="17"/>
        <end position="205"/>
    </location>
</feature>
<dbReference type="SUPFAM" id="SSF47757">
    <property type="entry name" value="Chemotaxis receptor methyltransferase CheR, N-terminal domain"/>
    <property type="match status" value="1"/>
</dbReference>
<dbReference type="SUPFAM" id="SSF55785">
    <property type="entry name" value="PYP-like sensor domain (PAS domain)"/>
    <property type="match status" value="3"/>
</dbReference>
<feature type="active site" evidence="6">
    <location>
        <position position="55"/>
    </location>
</feature>
<dbReference type="GO" id="GO:0008983">
    <property type="term" value="F:protein-glutamate O-methyltransferase activity"/>
    <property type="evidence" value="ECO:0007669"/>
    <property type="project" value="UniProtKB-EC"/>
</dbReference>
<dbReference type="InterPro" id="IPR022641">
    <property type="entry name" value="CheR_N"/>
</dbReference>
<dbReference type="PANTHER" id="PTHR24422:SF27">
    <property type="entry name" value="PROTEIN-GLUTAMATE O-METHYLTRANSFERASE"/>
    <property type="match status" value="1"/>
</dbReference>
<dbReference type="EMBL" id="MSLT01000012">
    <property type="protein sequence ID" value="OUD14475.1"/>
    <property type="molecule type" value="Genomic_DNA"/>
</dbReference>
<dbReference type="Pfam" id="PF08448">
    <property type="entry name" value="PAS_4"/>
    <property type="match status" value="1"/>
</dbReference>